<dbReference type="GeneID" id="85373400"/>
<evidence type="ECO:0000313" key="3">
    <source>
        <dbReference type="EMBL" id="KAK1541835.1"/>
    </source>
</evidence>
<evidence type="ECO:0000313" key="4">
    <source>
        <dbReference type="Proteomes" id="UP001241169"/>
    </source>
</evidence>
<evidence type="ECO:0000256" key="1">
    <source>
        <dbReference type="SAM" id="MobiDB-lite"/>
    </source>
</evidence>
<organism evidence="3 4">
    <name type="scientific">Colletotrichum paranaense</name>
    <dbReference type="NCBI Taxonomy" id="1914294"/>
    <lineage>
        <taxon>Eukaryota</taxon>
        <taxon>Fungi</taxon>
        <taxon>Dikarya</taxon>
        <taxon>Ascomycota</taxon>
        <taxon>Pezizomycotina</taxon>
        <taxon>Sordariomycetes</taxon>
        <taxon>Hypocreomycetidae</taxon>
        <taxon>Glomerellales</taxon>
        <taxon>Glomerellaceae</taxon>
        <taxon>Colletotrichum</taxon>
        <taxon>Colletotrichum acutatum species complex</taxon>
    </lineage>
</organism>
<evidence type="ECO:0000256" key="2">
    <source>
        <dbReference type="SAM" id="SignalP"/>
    </source>
</evidence>
<protein>
    <submittedName>
        <fullName evidence="3">Uncharacterized protein</fullName>
    </submittedName>
</protein>
<feature type="chain" id="PRO_5047206392" evidence="2">
    <location>
        <begin position="23"/>
        <end position="116"/>
    </location>
</feature>
<gene>
    <name evidence="3" type="ORF">CPAR01_05222</name>
</gene>
<accession>A0ABQ9SR91</accession>
<feature type="compositionally biased region" description="Low complexity" evidence="1">
    <location>
        <begin position="90"/>
        <end position="108"/>
    </location>
</feature>
<dbReference type="Proteomes" id="UP001241169">
    <property type="component" value="Unassembled WGS sequence"/>
</dbReference>
<sequence length="116" mass="12447">MPNIPFTAQCCCLAAFTSNTLARPCFLSSAGPGWLCITRILNHRPRHLTLYSCLCLPCLCLPCRYPSAPVSPCSAILTIRRPSRSSTGDPSLPLALLPSQSPSHPLTPGQLMVLAN</sequence>
<comment type="caution">
    <text evidence="3">The sequence shown here is derived from an EMBL/GenBank/DDBJ whole genome shotgun (WGS) entry which is preliminary data.</text>
</comment>
<name>A0ABQ9SR91_9PEZI</name>
<feature type="signal peptide" evidence="2">
    <location>
        <begin position="1"/>
        <end position="22"/>
    </location>
</feature>
<reference evidence="3 4" key="1">
    <citation type="submission" date="2016-10" db="EMBL/GenBank/DDBJ databases">
        <title>The genome sequence of Colletotrichum fioriniae PJ7.</title>
        <authorList>
            <person name="Baroncelli R."/>
        </authorList>
    </citation>
    <scope>NUCLEOTIDE SEQUENCE [LARGE SCALE GENOMIC DNA]</scope>
    <source>
        <strain evidence="3 4">IMI 384185</strain>
    </source>
</reference>
<proteinExistence type="predicted"/>
<dbReference type="RefSeq" id="XP_060350967.1">
    <property type="nucleotide sequence ID" value="XM_060489501.1"/>
</dbReference>
<dbReference type="EMBL" id="MOPA01000004">
    <property type="protein sequence ID" value="KAK1541835.1"/>
    <property type="molecule type" value="Genomic_DNA"/>
</dbReference>
<keyword evidence="4" id="KW-1185">Reference proteome</keyword>
<feature type="region of interest" description="Disordered" evidence="1">
    <location>
        <begin position="82"/>
        <end position="108"/>
    </location>
</feature>
<keyword evidence="2" id="KW-0732">Signal</keyword>